<evidence type="ECO:0000313" key="1">
    <source>
        <dbReference type="EMBL" id="KAG6591900.1"/>
    </source>
</evidence>
<sequence length="96" mass="10886">MAEEVVTREELLSLLQELQIDFSRYEHPAVLAVEAQDKKNRYYIDSASADTKIFLKVLSARLGLGKGGLRMASEETLDKKLKIKDLNHLIGAWLKL</sequence>
<proteinExistence type="predicted"/>
<dbReference type="Proteomes" id="UP000685013">
    <property type="component" value="Chromosome 9"/>
</dbReference>
<reference evidence="1 2" key="1">
    <citation type="journal article" date="2021" name="Hortic Res">
        <title>The domestication of Cucurbita argyrosperma as revealed by the genome of its wild relative.</title>
        <authorList>
            <person name="Barrera-Redondo J."/>
            <person name="Sanchez-de la Vega G."/>
            <person name="Aguirre-Liguori J.A."/>
            <person name="Castellanos-Morales G."/>
            <person name="Gutierrez-Guerrero Y.T."/>
            <person name="Aguirre-Dugua X."/>
            <person name="Aguirre-Planter E."/>
            <person name="Tenaillon M.I."/>
            <person name="Lira-Saade R."/>
            <person name="Eguiarte L.E."/>
        </authorList>
    </citation>
    <scope>NUCLEOTIDE SEQUENCE [LARGE SCALE GENOMIC DNA]</scope>
    <source>
        <strain evidence="1">JBR-2021</strain>
    </source>
</reference>
<comment type="caution">
    <text evidence="1">The sequence shown here is derived from an EMBL/GenBank/DDBJ whole genome shotgun (WGS) entry which is preliminary data.</text>
</comment>
<feature type="non-terminal residue" evidence="1">
    <location>
        <position position="1"/>
    </location>
</feature>
<evidence type="ECO:0000313" key="2">
    <source>
        <dbReference type="Proteomes" id="UP000685013"/>
    </source>
</evidence>
<protein>
    <submittedName>
        <fullName evidence="1">Uncharacterized protein</fullName>
    </submittedName>
</protein>
<accession>A0AAV6N561</accession>
<dbReference type="InterPro" id="IPR040285">
    <property type="entry name" value="ProX/PRXD1"/>
</dbReference>
<keyword evidence="2" id="KW-1185">Reference proteome</keyword>
<organism evidence="1 2">
    <name type="scientific">Cucurbita argyrosperma subsp. sororia</name>
    <dbReference type="NCBI Taxonomy" id="37648"/>
    <lineage>
        <taxon>Eukaryota</taxon>
        <taxon>Viridiplantae</taxon>
        <taxon>Streptophyta</taxon>
        <taxon>Embryophyta</taxon>
        <taxon>Tracheophyta</taxon>
        <taxon>Spermatophyta</taxon>
        <taxon>Magnoliopsida</taxon>
        <taxon>eudicotyledons</taxon>
        <taxon>Gunneridae</taxon>
        <taxon>Pentapetalae</taxon>
        <taxon>rosids</taxon>
        <taxon>fabids</taxon>
        <taxon>Cucurbitales</taxon>
        <taxon>Cucurbitaceae</taxon>
        <taxon>Cucurbiteae</taxon>
        <taxon>Cucurbita</taxon>
    </lineage>
</organism>
<dbReference type="PANTHER" id="PTHR31423:SF3">
    <property type="entry name" value="PROLYL-TRNA SYNTHETASE ASSOCIATED DOMAIN-CONTAINING PROTEIN 1-RELATED"/>
    <property type="match status" value="1"/>
</dbReference>
<name>A0AAV6N561_9ROSI</name>
<dbReference type="PANTHER" id="PTHR31423">
    <property type="entry name" value="YBAK DOMAIN-CONTAINING PROTEIN"/>
    <property type="match status" value="1"/>
</dbReference>
<gene>
    <name evidence="1" type="ORF">SDJN03_14246</name>
</gene>
<dbReference type="AlphaFoldDB" id="A0AAV6N561"/>
<dbReference type="EMBL" id="JAGKQH010000009">
    <property type="protein sequence ID" value="KAG6591900.1"/>
    <property type="molecule type" value="Genomic_DNA"/>
</dbReference>